<evidence type="ECO:0000256" key="1">
    <source>
        <dbReference type="SAM" id="MobiDB-lite"/>
    </source>
</evidence>
<feature type="compositionally biased region" description="Basic and acidic residues" evidence="1">
    <location>
        <begin position="184"/>
        <end position="198"/>
    </location>
</feature>
<accession>A0A699JJP0</accession>
<protein>
    <submittedName>
        <fullName evidence="2">Uncharacterized protein</fullName>
    </submittedName>
</protein>
<feature type="region of interest" description="Disordered" evidence="1">
    <location>
        <begin position="103"/>
        <end position="214"/>
    </location>
</feature>
<feature type="compositionally biased region" description="Polar residues" evidence="1">
    <location>
        <begin position="149"/>
        <end position="161"/>
    </location>
</feature>
<dbReference type="AlphaFoldDB" id="A0A699JJP0"/>
<feature type="region of interest" description="Disordered" evidence="1">
    <location>
        <begin position="31"/>
        <end position="66"/>
    </location>
</feature>
<reference evidence="2" key="1">
    <citation type="journal article" date="2019" name="Sci. Rep.">
        <title>Draft genome of Tanacetum cinerariifolium, the natural source of mosquito coil.</title>
        <authorList>
            <person name="Yamashiro T."/>
            <person name="Shiraishi A."/>
            <person name="Satake H."/>
            <person name="Nakayama K."/>
        </authorList>
    </citation>
    <scope>NUCLEOTIDE SEQUENCE</scope>
</reference>
<name>A0A699JJP0_TANCI</name>
<feature type="compositionally biased region" description="Basic and acidic residues" evidence="1">
    <location>
        <begin position="134"/>
        <end position="147"/>
    </location>
</feature>
<feature type="compositionally biased region" description="Basic residues" evidence="1">
    <location>
        <begin position="48"/>
        <end position="57"/>
    </location>
</feature>
<dbReference type="EMBL" id="BKCJ010417224">
    <property type="protein sequence ID" value="GFA39876.1"/>
    <property type="molecule type" value="Genomic_DNA"/>
</dbReference>
<feature type="compositionally biased region" description="Acidic residues" evidence="1">
    <location>
        <begin position="164"/>
        <end position="183"/>
    </location>
</feature>
<sequence>MKESKAYTTYLGYATGTVPPKVARKFKKASLSKKDSVPVPADEELVQKGKRVKRSAKKSSTTPTTSIIIREAPVETQSKRKEKMDVAHGKGIDLLFEYHPSGSSLVAKKPPSVEKITPPVTSEGTGLFGPQGLHCEHKNDSKEHELDSEQGTDGSESGSKFDQQDDDEVKENDNDDDKSEGDEDKGINSDDVQDKKADSTPSPLPKNETTNIPPSILDFDSVFRFNDRVIALEKDAAELKNDPLHTQVTTLVDDHLDTSMGATREEFMNFLSASLTDRITEQVRN</sequence>
<gene>
    <name evidence="2" type="ORF">Tci_611848</name>
</gene>
<comment type="caution">
    <text evidence="2">The sequence shown here is derived from an EMBL/GenBank/DDBJ whole genome shotgun (WGS) entry which is preliminary data.</text>
</comment>
<proteinExistence type="predicted"/>
<organism evidence="2">
    <name type="scientific">Tanacetum cinerariifolium</name>
    <name type="common">Dalmatian daisy</name>
    <name type="synonym">Chrysanthemum cinerariifolium</name>
    <dbReference type="NCBI Taxonomy" id="118510"/>
    <lineage>
        <taxon>Eukaryota</taxon>
        <taxon>Viridiplantae</taxon>
        <taxon>Streptophyta</taxon>
        <taxon>Embryophyta</taxon>
        <taxon>Tracheophyta</taxon>
        <taxon>Spermatophyta</taxon>
        <taxon>Magnoliopsida</taxon>
        <taxon>eudicotyledons</taxon>
        <taxon>Gunneridae</taxon>
        <taxon>Pentapetalae</taxon>
        <taxon>asterids</taxon>
        <taxon>campanulids</taxon>
        <taxon>Asterales</taxon>
        <taxon>Asteraceae</taxon>
        <taxon>Asteroideae</taxon>
        <taxon>Anthemideae</taxon>
        <taxon>Anthemidinae</taxon>
        <taxon>Tanacetum</taxon>
    </lineage>
</organism>
<evidence type="ECO:0000313" key="2">
    <source>
        <dbReference type="EMBL" id="GFA39876.1"/>
    </source>
</evidence>